<organism evidence="2 3">
    <name type="scientific">Ilyodon furcidens</name>
    <name type="common">goldbreast splitfin</name>
    <dbReference type="NCBI Taxonomy" id="33524"/>
    <lineage>
        <taxon>Eukaryota</taxon>
        <taxon>Metazoa</taxon>
        <taxon>Chordata</taxon>
        <taxon>Craniata</taxon>
        <taxon>Vertebrata</taxon>
        <taxon>Euteleostomi</taxon>
        <taxon>Actinopterygii</taxon>
        <taxon>Neopterygii</taxon>
        <taxon>Teleostei</taxon>
        <taxon>Neoteleostei</taxon>
        <taxon>Acanthomorphata</taxon>
        <taxon>Ovalentaria</taxon>
        <taxon>Atherinomorphae</taxon>
        <taxon>Cyprinodontiformes</taxon>
        <taxon>Goodeidae</taxon>
        <taxon>Ilyodon</taxon>
    </lineage>
</organism>
<accession>A0ABV0USB2</accession>
<reference evidence="2 3" key="1">
    <citation type="submission" date="2021-06" db="EMBL/GenBank/DDBJ databases">
        <authorList>
            <person name="Palmer J.M."/>
        </authorList>
    </citation>
    <scope>NUCLEOTIDE SEQUENCE [LARGE SCALE GENOMIC DNA]</scope>
    <source>
        <strain evidence="3">if_2019</strain>
        <tissue evidence="2">Muscle</tissue>
    </source>
</reference>
<feature type="region of interest" description="Disordered" evidence="1">
    <location>
        <begin position="47"/>
        <end position="72"/>
    </location>
</feature>
<proteinExistence type="predicted"/>
<dbReference type="EMBL" id="JAHRIQ010081273">
    <property type="protein sequence ID" value="MEQ2246848.1"/>
    <property type="molecule type" value="Genomic_DNA"/>
</dbReference>
<name>A0ABV0USB2_9TELE</name>
<protein>
    <submittedName>
        <fullName evidence="2">Uncharacterized protein</fullName>
    </submittedName>
</protein>
<dbReference type="Proteomes" id="UP001482620">
    <property type="component" value="Unassembled WGS sequence"/>
</dbReference>
<sequence>MIVRLFCNRIYISIHPFSLPAYPCGVVGKGLPISSGHWARGRVHPGQVAGLSQGDAEKDRRNNHVHPNMQPLSCRRNPEYLERILSHTEITCKLHAERT</sequence>
<evidence type="ECO:0000313" key="2">
    <source>
        <dbReference type="EMBL" id="MEQ2246848.1"/>
    </source>
</evidence>
<gene>
    <name evidence="2" type="ORF">ILYODFUR_003403</name>
</gene>
<evidence type="ECO:0000256" key="1">
    <source>
        <dbReference type="SAM" id="MobiDB-lite"/>
    </source>
</evidence>
<comment type="caution">
    <text evidence="2">The sequence shown here is derived from an EMBL/GenBank/DDBJ whole genome shotgun (WGS) entry which is preliminary data.</text>
</comment>
<keyword evidence="3" id="KW-1185">Reference proteome</keyword>
<evidence type="ECO:0000313" key="3">
    <source>
        <dbReference type="Proteomes" id="UP001482620"/>
    </source>
</evidence>